<sequence>MARLTPLAIFSALSFLIPWTQAIQLTASLEYGTFQGSYSPEYNISYYRKIPYAAPPVGENRFRAPQPPIPITNGIYDSDQSFDMCPQRTVNGSEDCLYLGLYSRPWTPSQPLRPVVVVYYGGAFIQGSASFTIPPSAYPVLNVSESNNIIFVYPNYRVNTFGFLPGREIAASKTSDLNPGLLDQQAALIWTHKYIKQFGGDPKNVSIWGQSAGGGSVVAQVIANGGKTHPPLFTKALASSPFWPKAYKYNEPEAQALYDTMAKLTGCEGKNSLACLKAVDVQTLRDASLIVSSSHQYNTSSNTWAPVIDGKFLTQSLTDATRKGEVNIDFGFSMYNSHEGENFIPPGLKSTANAGTPPFNSSTASFDVWLGGFLPRFSKHGIQRVKTLYPEVGSTETISSYNTTYERAQLIYRDVVLACPAYWTAGAAHKKSYVGEYTISPAKHASDTIYWNQVNAIQKSDPLIYEGYAGAFASFFQTGDPNAHKLTNASQPGVPEYRSTGKEFVVAEGGFQNVKIRALRERCEFWRDSAKDVPF</sequence>
<gene>
    <name evidence="5" type="ORF">VE01_09909</name>
</gene>
<evidence type="ECO:0000256" key="3">
    <source>
        <dbReference type="RuleBase" id="RU361235"/>
    </source>
</evidence>
<keyword evidence="6" id="KW-1185">Reference proteome</keyword>
<evidence type="ECO:0000313" key="5">
    <source>
        <dbReference type="EMBL" id="OBT91927.1"/>
    </source>
</evidence>
<dbReference type="RefSeq" id="XP_018125660.1">
    <property type="nucleotide sequence ID" value="XM_018279316.2"/>
</dbReference>
<dbReference type="InterPro" id="IPR050309">
    <property type="entry name" value="Type-B_Carboxylest/Lipase"/>
</dbReference>
<dbReference type="ESTHER" id="9pezi-a0a094get5">
    <property type="family name" value="Fungal_carboxylesterase_lipase"/>
</dbReference>
<dbReference type="GeneID" id="28843295"/>
<dbReference type="InterPro" id="IPR029058">
    <property type="entry name" value="AB_hydrolase_fold"/>
</dbReference>
<dbReference type="Proteomes" id="UP000091956">
    <property type="component" value="Unassembled WGS sequence"/>
</dbReference>
<evidence type="ECO:0000313" key="6">
    <source>
        <dbReference type="Proteomes" id="UP000091956"/>
    </source>
</evidence>
<feature type="signal peptide" evidence="3">
    <location>
        <begin position="1"/>
        <end position="22"/>
    </location>
</feature>
<dbReference type="PROSITE" id="PS00122">
    <property type="entry name" value="CARBOXYLESTERASE_B_1"/>
    <property type="match status" value="1"/>
</dbReference>
<keyword evidence="2 3" id="KW-0378">Hydrolase</keyword>
<dbReference type="EC" id="3.1.1.-" evidence="3"/>
<dbReference type="OrthoDB" id="408631at2759"/>
<evidence type="ECO:0000256" key="1">
    <source>
        <dbReference type="ARBA" id="ARBA00005964"/>
    </source>
</evidence>
<dbReference type="SUPFAM" id="SSF53474">
    <property type="entry name" value="alpha/beta-Hydrolases"/>
    <property type="match status" value="1"/>
</dbReference>
<dbReference type="Pfam" id="PF00135">
    <property type="entry name" value="COesterase"/>
    <property type="match status" value="1"/>
</dbReference>
<accession>A0A1B8G7X8</accession>
<organism evidence="5 6">
    <name type="scientific">Pseudogymnoascus verrucosus</name>
    <dbReference type="NCBI Taxonomy" id="342668"/>
    <lineage>
        <taxon>Eukaryota</taxon>
        <taxon>Fungi</taxon>
        <taxon>Dikarya</taxon>
        <taxon>Ascomycota</taxon>
        <taxon>Pezizomycotina</taxon>
        <taxon>Leotiomycetes</taxon>
        <taxon>Thelebolales</taxon>
        <taxon>Thelebolaceae</taxon>
        <taxon>Pseudogymnoascus</taxon>
    </lineage>
</organism>
<comment type="similarity">
    <text evidence="1 3">Belongs to the type-B carboxylesterase/lipase family.</text>
</comment>
<dbReference type="FunFam" id="3.40.50.1820:FF:000299">
    <property type="entry name" value="Carboxylic ester hydrolase"/>
    <property type="match status" value="1"/>
</dbReference>
<reference evidence="5 6" key="1">
    <citation type="submission" date="2016-03" db="EMBL/GenBank/DDBJ databases">
        <title>Comparative genomics of Pseudogymnoascus destructans, the fungus causing white-nose syndrome of bats.</title>
        <authorList>
            <person name="Palmer J.M."/>
            <person name="Drees K.P."/>
            <person name="Foster J.T."/>
            <person name="Lindner D.L."/>
        </authorList>
    </citation>
    <scope>NUCLEOTIDE SEQUENCE [LARGE SCALE GENOMIC DNA]</scope>
    <source>
        <strain evidence="5 6">UAMH 10579</strain>
    </source>
</reference>
<dbReference type="Gene3D" id="3.40.50.1820">
    <property type="entry name" value="alpha/beta hydrolase"/>
    <property type="match status" value="1"/>
</dbReference>
<dbReference type="PANTHER" id="PTHR11559">
    <property type="entry name" value="CARBOXYLESTERASE"/>
    <property type="match status" value="1"/>
</dbReference>
<dbReference type="AlphaFoldDB" id="A0A1B8G7X8"/>
<protein>
    <recommendedName>
        <fullName evidence="3">Carboxylic ester hydrolase</fullName>
        <ecNumber evidence="3">3.1.1.-</ecNumber>
    </recommendedName>
</protein>
<name>A0A1B8G7X8_9PEZI</name>
<proteinExistence type="inferred from homology"/>
<dbReference type="InterPro" id="IPR002018">
    <property type="entry name" value="CarbesteraseB"/>
</dbReference>
<keyword evidence="3" id="KW-0732">Signal</keyword>
<feature type="domain" description="Carboxylesterase type B" evidence="4">
    <location>
        <begin position="27"/>
        <end position="526"/>
    </location>
</feature>
<evidence type="ECO:0000256" key="2">
    <source>
        <dbReference type="ARBA" id="ARBA00022801"/>
    </source>
</evidence>
<dbReference type="STRING" id="342668.A0A1B8G7X8"/>
<dbReference type="GO" id="GO:0016787">
    <property type="term" value="F:hydrolase activity"/>
    <property type="evidence" value="ECO:0007669"/>
    <property type="project" value="UniProtKB-KW"/>
</dbReference>
<dbReference type="InterPro" id="IPR019826">
    <property type="entry name" value="Carboxylesterase_B_AS"/>
</dbReference>
<feature type="chain" id="PRO_5008448106" description="Carboxylic ester hydrolase" evidence="3">
    <location>
        <begin position="23"/>
        <end position="535"/>
    </location>
</feature>
<reference evidence="6" key="2">
    <citation type="journal article" date="2018" name="Nat. Commun.">
        <title>Extreme sensitivity to ultraviolet light in the fungal pathogen causing white-nose syndrome of bats.</title>
        <authorList>
            <person name="Palmer J.M."/>
            <person name="Drees K.P."/>
            <person name="Foster J.T."/>
            <person name="Lindner D.L."/>
        </authorList>
    </citation>
    <scope>NUCLEOTIDE SEQUENCE [LARGE SCALE GENOMIC DNA]</scope>
    <source>
        <strain evidence="6">UAMH 10579</strain>
    </source>
</reference>
<dbReference type="EMBL" id="KV460277">
    <property type="protein sequence ID" value="OBT91927.1"/>
    <property type="molecule type" value="Genomic_DNA"/>
</dbReference>
<evidence type="ECO:0000259" key="4">
    <source>
        <dbReference type="Pfam" id="PF00135"/>
    </source>
</evidence>